<dbReference type="InterPro" id="IPR039421">
    <property type="entry name" value="Type_1_exporter"/>
</dbReference>
<dbReference type="Pfam" id="PF00005">
    <property type="entry name" value="ABC_tran"/>
    <property type="match status" value="1"/>
</dbReference>
<feature type="transmembrane region" description="Helical" evidence="7">
    <location>
        <begin position="151"/>
        <end position="169"/>
    </location>
</feature>
<dbReference type="OrthoDB" id="95687at2"/>
<dbReference type="Proteomes" id="UP000184389">
    <property type="component" value="Unassembled WGS sequence"/>
</dbReference>
<dbReference type="InterPro" id="IPR027417">
    <property type="entry name" value="P-loop_NTPase"/>
</dbReference>
<feature type="domain" description="ABC transmembrane type-1" evidence="9">
    <location>
        <begin position="13"/>
        <end position="294"/>
    </location>
</feature>
<dbReference type="EMBL" id="FQXR01000006">
    <property type="protein sequence ID" value="SHH96719.1"/>
    <property type="molecule type" value="Genomic_DNA"/>
</dbReference>
<dbReference type="RefSeq" id="WP_072744260.1">
    <property type="nucleotide sequence ID" value="NZ_FQXR01000006.1"/>
</dbReference>
<keyword evidence="3" id="KW-0547">Nucleotide-binding</keyword>
<evidence type="ECO:0000256" key="7">
    <source>
        <dbReference type="SAM" id="Phobius"/>
    </source>
</evidence>
<sequence>MKSLLMNNKKELFLHIIICFIAASIQVATALIYKVIIDTALSGNLKKLVWVSIFSILYLILDMLFDYFPRVTKAKLVHCVMHDIRSKLVDKISDMDSFSIENADKSKIISKLVNDANIVENEYLKPLAGLILSLFIFVLSIFLSFQLEAKFAILMIILSAAPLLSPYISKKILKDKRNLVSQEQDNYFSLFQEFVSFINTLKIGNSIPNYSKNLSEKSEDLKKKKIDFESFQGLTYAVSFFLGGIAYSGTWIIGGFFVALKKITVGDLIAMTTLMSTISGPLQYLSSTFTELVSSKKITDELCDYINETHNIDTNCNKIALKDPIKFIRLSNISFSYNDKPIFCNFSHVFERGKKYAIVGESGSGKSTLLNIILGLCEVDEGKVNVNEINLKDIDFTSYYDKISLVKQKPDIFTATISENVALFHSYNDEEIKNSLIKSGLKKLITTHSINKVIGNNSCITLSGGEEKRLEVSRSILKNSQAVLFDEPTSGLDAENENNIGNLIKQLSDKIVIVVTHTTNKSFLDNFDEIIKIESKI</sequence>
<dbReference type="GO" id="GO:0005886">
    <property type="term" value="C:plasma membrane"/>
    <property type="evidence" value="ECO:0007669"/>
    <property type="project" value="UniProtKB-SubCell"/>
</dbReference>
<feature type="transmembrane region" description="Helical" evidence="7">
    <location>
        <begin position="12"/>
        <end position="36"/>
    </location>
</feature>
<dbReference type="GO" id="GO:0005524">
    <property type="term" value="F:ATP binding"/>
    <property type="evidence" value="ECO:0007669"/>
    <property type="project" value="UniProtKB-KW"/>
</dbReference>
<dbReference type="SUPFAM" id="SSF90123">
    <property type="entry name" value="ABC transporter transmembrane region"/>
    <property type="match status" value="1"/>
</dbReference>
<dbReference type="Pfam" id="PF00664">
    <property type="entry name" value="ABC_membrane"/>
    <property type="match status" value="1"/>
</dbReference>
<dbReference type="PROSITE" id="PS50893">
    <property type="entry name" value="ABC_TRANSPORTER_2"/>
    <property type="match status" value="1"/>
</dbReference>
<organism evidence="10 11">
    <name type="scientific">Sporanaerobacter acetigenes DSM 13106</name>
    <dbReference type="NCBI Taxonomy" id="1123281"/>
    <lineage>
        <taxon>Bacteria</taxon>
        <taxon>Bacillati</taxon>
        <taxon>Bacillota</taxon>
        <taxon>Tissierellia</taxon>
        <taxon>Tissierellales</taxon>
        <taxon>Sporanaerobacteraceae</taxon>
        <taxon>Sporanaerobacter</taxon>
    </lineage>
</organism>
<dbReference type="GO" id="GO:0140359">
    <property type="term" value="F:ABC-type transporter activity"/>
    <property type="evidence" value="ECO:0007669"/>
    <property type="project" value="InterPro"/>
</dbReference>
<dbReference type="PANTHER" id="PTHR24221:SF654">
    <property type="entry name" value="ATP-BINDING CASSETTE SUB-FAMILY B MEMBER 6"/>
    <property type="match status" value="1"/>
</dbReference>
<dbReference type="InterPro" id="IPR011527">
    <property type="entry name" value="ABC1_TM_dom"/>
</dbReference>
<dbReference type="CDD" id="cd07346">
    <property type="entry name" value="ABC_6TM_exporters"/>
    <property type="match status" value="1"/>
</dbReference>
<dbReference type="InterPro" id="IPR036640">
    <property type="entry name" value="ABC1_TM_sf"/>
</dbReference>
<keyword evidence="6 7" id="KW-0472">Membrane</keyword>
<dbReference type="InterPro" id="IPR003439">
    <property type="entry name" value="ABC_transporter-like_ATP-bd"/>
</dbReference>
<keyword evidence="5 7" id="KW-1133">Transmembrane helix</keyword>
<keyword evidence="11" id="KW-1185">Reference proteome</keyword>
<dbReference type="CDD" id="cd03228">
    <property type="entry name" value="ABCC_MRP_Like"/>
    <property type="match status" value="1"/>
</dbReference>
<dbReference type="GO" id="GO:0016887">
    <property type="term" value="F:ATP hydrolysis activity"/>
    <property type="evidence" value="ECO:0007669"/>
    <property type="project" value="InterPro"/>
</dbReference>
<name>A0A1M5XAG9_9FIRM</name>
<feature type="domain" description="ABC transporter" evidence="8">
    <location>
        <begin position="328"/>
        <end position="537"/>
    </location>
</feature>
<dbReference type="PROSITE" id="PS50929">
    <property type="entry name" value="ABC_TM1F"/>
    <property type="match status" value="1"/>
</dbReference>
<proteinExistence type="predicted"/>
<evidence type="ECO:0000256" key="4">
    <source>
        <dbReference type="ARBA" id="ARBA00022840"/>
    </source>
</evidence>
<accession>A0A1M5XAG9</accession>
<evidence type="ECO:0000313" key="11">
    <source>
        <dbReference type="Proteomes" id="UP000184389"/>
    </source>
</evidence>
<dbReference type="SUPFAM" id="SSF52540">
    <property type="entry name" value="P-loop containing nucleoside triphosphate hydrolases"/>
    <property type="match status" value="1"/>
</dbReference>
<evidence type="ECO:0000256" key="1">
    <source>
        <dbReference type="ARBA" id="ARBA00004651"/>
    </source>
</evidence>
<evidence type="ECO:0000256" key="2">
    <source>
        <dbReference type="ARBA" id="ARBA00022692"/>
    </source>
</evidence>
<dbReference type="PANTHER" id="PTHR24221">
    <property type="entry name" value="ATP-BINDING CASSETTE SUB-FAMILY B"/>
    <property type="match status" value="1"/>
</dbReference>
<evidence type="ECO:0000259" key="9">
    <source>
        <dbReference type="PROSITE" id="PS50929"/>
    </source>
</evidence>
<protein>
    <submittedName>
        <fullName evidence="10">ABC-type multidrug transport system, ATPase and permease component</fullName>
    </submittedName>
</protein>
<dbReference type="STRING" id="1123281.SAMN02745180_01599"/>
<feature type="transmembrane region" description="Helical" evidence="7">
    <location>
        <begin position="48"/>
        <end position="68"/>
    </location>
</feature>
<keyword evidence="2 7" id="KW-0812">Transmembrane</keyword>
<comment type="subcellular location">
    <subcellularLocation>
        <location evidence="1">Cell membrane</location>
        <topology evidence="1">Multi-pass membrane protein</topology>
    </subcellularLocation>
</comment>
<gene>
    <name evidence="10" type="ORF">SAMN02745180_01599</name>
</gene>
<feature type="transmembrane region" description="Helical" evidence="7">
    <location>
        <begin position="233"/>
        <end position="260"/>
    </location>
</feature>
<dbReference type="Gene3D" id="1.20.1560.10">
    <property type="entry name" value="ABC transporter type 1, transmembrane domain"/>
    <property type="match status" value="1"/>
</dbReference>
<evidence type="ECO:0000256" key="6">
    <source>
        <dbReference type="ARBA" id="ARBA00023136"/>
    </source>
</evidence>
<dbReference type="Gene3D" id="3.40.50.300">
    <property type="entry name" value="P-loop containing nucleotide triphosphate hydrolases"/>
    <property type="match status" value="1"/>
</dbReference>
<keyword evidence="4" id="KW-0067">ATP-binding</keyword>
<evidence type="ECO:0000313" key="10">
    <source>
        <dbReference type="EMBL" id="SHH96719.1"/>
    </source>
</evidence>
<evidence type="ECO:0000259" key="8">
    <source>
        <dbReference type="PROSITE" id="PS50893"/>
    </source>
</evidence>
<feature type="transmembrane region" description="Helical" evidence="7">
    <location>
        <begin position="127"/>
        <end position="145"/>
    </location>
</feature>
<evidence type="ECO:0000256" key="5">
    <source>
        <dbReference type="ARBA" id="ARBA00022989"/>
    </source>
</evidence>
<reference evidence="10 11" key="1">
    <citation type="submission" date="2016-11" db="EMBL/GenBank/DDBJ databases">
        <authorList>
            <person name="Jaros S."/>
            <person name="Januszkiewicz K."/>
            <person name="Wedrychowicz H."/>
        </authorList>
    </citation>
    <scope>NUCLEOTIDE SEQUENCE [LARGE SCALE GENOMIC DNA]</scope>
    <source>
        <strain evidence="10 11">DSM 13106</strain>
    </source>
</reference>
<evidence type="ECO:0000256" key="3">
    <source>
        <dbReference type="ARBA" id="ARBA00022741"/>
    </source>
</evidence>
<dbReference type="InterPro" id="IPR003593">
    <property type="entry name" value="AAA+_ATPase"/>
</dbReference>
<dbReference type="AlphaFoldDB" id="A0A1M5XAG9"/>
<dbReference type="SMART" id="SM00382">
    <property type="entry name" value="AAA"/>
    <property type="match status" value="1"/>
</dbReference>
<dbReference type="GO" id="GO:0034040">
    <property type="term" value="F:ATPase-coupled lipid transmembrane transporter activity"/>
    <property type="evidence" value="ECO:0007669"/>
    <property type="project" value="TreeGrafter"/>
</dbReference>